<dbReference type="Proteomes" id="UP001155077">
    <property type="component" value="Unassembled WGS sequence"/>
</dbReference>
<gene>
    <name evidence="1" type="ORF">NE848_17205</name>
</gene>
<dbReference type="EMBL" id="JAMSCK010000013">
    <property type="protein sequence ID" value="MCM8571137.1"/>
    <property type="molecule type" value="Genomic_DNA"/>
</dbReference>
<evidence type="ECO:0008006" key="3">
    <source>
        <dbReference type="Google" id="ProtNLM"/>
    </source>
</evidence>
<keyword evidence="2" id="KW-1185">Reference proteome</keyword>
<evidence type="ECO:0000313" key="2">
    <source>
        <dbReference type="Proteomes" id="UP001155077"/>
    </source>
</evidence>
<protein>
    <recommendedName>
        <fullName evidence="3">Ig-like domain-containing protein</fullName>
    </recommendedName>
</protein>
<comment type="caution">
    <text evidence="1">The sequence shown here is derived from an EMBL/GenBank/DDBJ whole genome shotgun (WGS) entry which is preliminary data.</text>
</comment>
<evidence type="ECO:0000313" key="1">
    <source>
        <dbReference type="EMBL" id="MCM8571137.1"/>
    </source>
</evidence>
<proteinExistence type="predicted"/>
<accession>A0ABT0Z7L8</accession>
<name>A0ABT0Z7L8_9FLAO</name>
<dbReference type="RefSeq" id="WP_252115851.1">
    <property type="nucleotide sequence ID" value="NZ_JAMSCK010000013.1"/>
</dbReference>
<feature type="non-terminal residue" evidence="1">
    <location>
        <position position="444"/>
    </location>
</feature>
<organism evidence="1 2">
    <name type="scientific">Gramella jeungdoensis</name>
    <dbReference type="NCBI Taxonomy" id="708091"/>
    <lineage>
        <taxon>Bacteria</taxon>
        <taxon>Pseudomonadati</taxon>
        <taxon>Bacteroidota</taxon>
        <taxon>Flavobacteriia</taxon>
        <taxon>Flavobacteriales</taxon>
        <taxon>Flavobacteriaceae</taxon>
        <taxon>Christiangramia</taxon>
    </lineage>
</organism>
<reference evidence="1" key="1">
    <citation type="submission" date="2022-06" db="EMBL/GenBank/DDBJ databases">
        <title>Gramella sediminis sp. nov., isolated from deep-sea sediment of the Indian Ocean.</title>
        <authorList>
            <person name="Yang L."/>
        </authorList>
    </citation>
    <scope>NUCLEOTIDE SEQUENCE</scope>
    <source>
        <strain evidence="1">HMD3159</strain>
    </source>
</reference>
<sequence>MKEITQLRSKQIEVFDWKSLRLKAVVVLTILLSSSISLAQNPWVLIDFVDENVLTDDSVWDWEDVWDGNIPGDAITSGIIFDDINNPDDPEPNLVDKVFTEGSKDDQFISQWMNSNNGPNDKTDIQQAGAFLYDGVLYFFGNLYAANGDANIGFWFFQDKVGVNGTSFTGEHVVGDLFIVAAFSNGGKVDNIAAYQWLGDGSGDVPNSSGNLQTLISANTTSTLITAVVNSEVEEVPWTYYTKGVNGDTDMPPLTFFEGYIDLRGLALDGTIPLQSDFCFSSFMVNTRTSTSVDASLKDFVGDSFDVTPVVDLEDESICEGETVELVPDITGGLIKPGQTDFRYEWFNSNDLNTVISTDPTYTVDESAGTYNYTLIVYGDAIDGLGECKAEDAEATVIIYAAPTAEAGDEQNICIVTGNETVQLAGSIGGGATSSTWSTSGDGG</sequence>